<keyword evidence="4" id="KW-0547">Nucleotide-binding</keyword>
<evidence type="ECO:0000256" key="1">
    <source>
        <dbReference type="ARBA" id="ARBA00022448"/>
    </source>
</evidence>
<keyword evidence="3" id="KW-0472">Membrane</keyword>
<reference evidence="7 9" key="1">
    <citation type="submission" date="2014-04" db="EMBL/GenBank/DDBJ databases">
        <authorList>
            <person name="Bishop-Lilly K.A."/>
            <person name="Broomall S.M."/>
            <person name="Chain P.S."/>
            <person name="Chertkov O."/>
            <person name="Coyne S.R."/>
            <person name="Daligault H.E."/>
            <person name="Davenport K.W."/>
            <person name="Erkkila T."/>
            <person name="Frey K.G."/>
            <person name="Gibbons H.S."/>
            <person name="Gu W."/>
            <person name="Jaissle J."/>
            <person name="Johnson S.L."/>
            <person name="Koroleva G.I."/>
            <person name="Ladner J.T."/>
            <person name="Lo C.-C."/>
            <person name="Minogue T.D."/>
            <person name="Munk C."/>
            <person name="Palacios G.F."/>
            <person name="Redden C.L."/>
            <person name="Rosenzweig C.N."/>
            <person name="Scholz M.B."/>
            <person name="Teshima H."/>
            <person name="Xu Y."/>
        </authorList>
    </citation>
    <scope>NUCLEOTIDE SEQUENCE [LARGE SCALE GENOMIC DNA]</scope>
    <source>
        <strain evidence="9">gladioli</strain>
        <strain evidence="7">Gladioli</strain>
    </source>
</reference>
<dbReference type="PANTHER" id="PTHR45772:SF9">
    <property type="entry name" value="CONSERVED COMPONENT OF ABC TRANSPORTER FOR NATURAL AMINO ACIDS"/>
    <property type="match status" value="1"/>
</dbReference>
<dbReference type="EMBL" id="PDDY01000004">
    <property type="protein sequence ID" value="PEH37847.1"/>
    <property type="molecule type" value="Genomic_DNA"/>
</dbReference>
<dbReference type="InterPro" id="IPR032823">
    <property type="entry name" value="BCA_ABC_TP_C"/>
</dbReference>
<keyword evidence="1" id="KW-0813">Transport</keyword>
<dbReference type="SMART" id="SM00382">
    <property type="entry name" value="AAA"/>
    <property type="match status" value="1"/>
</dbReference>
<comment type="caution">
    <text evidence="8">The sequence shown here is derived from an EMBL/GenBank/DDBJ whole genome shotgun (WGS) entry which is preliminary data.</text>
</comment>
<evidence type="ECO:0000256" key="5">
    <source>
        <dbReference type="ARBA" id="ARBA00022840"/>
    </source>
</evidence>
<dbReference type="PANTHER" id="PTHR45772">
    <property type="entry name" value="CONSERVED COMPONENT OF ABC TRANSPORTER FOR NATURAL AMINO ACIDS-RELATED"/>
    <property type="match status" value="1"/>
</dbReference>
<dbReference type="InterPro" id="IPR027417">
    <property type="entry name" value="P-loop_NTPase"/>
</dbReference>
<reference evidence="10" key="3">
    <citation type="submission" date="2017-09" db="EMBL/GenBank/DDBJ databases">
        <title>FDA dAtabase for Regulatory Grade micrObial Sequences (FDA-ARGOS): Supporting development and validation of Infectious Disease Dx tests.</title>
        <authorList>
            <person name="Minogue T."/>
            <person name="Wolcott M."/>
            <person name="Wasieloski L."/>
            <person name="Aguilar W."/>
            <person name="Moore D."/>
            <person name="Tallon L."/>
            <person name="Sadzewicz L."/>
            <person name="Ott S."/>
            <person name="Zhao X."/>
            <person name="Nagaraj S."/>
            <person name="Vavikolanu K."/>
            <person name="Aluvathingal J."/>
            <person name="Nadendla S."/>
            <person name="Sichtig H."/>
        </authorList>
    </citation>
    <scope>NUCLEOTIDE SEQUENCE [LARGE SCALE GENOMIC DNA]</scope>
    <source>
        <strain evidence="10">FDAARGOS_390</strain>
    </source>
</reference>
<name>A0A095F2M8_BURGA</name>
<dbReference type="InterPro" id="IPR017871">
    <property type="entry name" value="ABC_transporter-like_CS"/>
</dbReference>
<evidence type="ECO:0000313" key="7">
    <source>
        <dbReference type="EMBL" id="KGC11573.1"/>
    </source>
</evidence>
<protein>
    <submittedName>
        <fullName evidence="8">ABC transporter ATP-binding protein</fullName>
    </submittedName>
    <submittedName>
        <fullName evidence="7">ABC transporter family protein</fullName>
    </submittedName>
</protein>
<keyword evidence="3" id="KW-0997">Cell inner membrane</keyword>
<reference evidence="8" key="2">
    <citation type="submission" date="2017-09" db="EMBL/GenBank/DDBJ databases">
        <title>FDA dAtabase for Regulatory Grade micrObial Sequences (FDA-ARGOS): Supporting development and validation of Infectious Disease Dx tests.</title>
        <authorList>
            <person name="Minogue T."/>
            <person name="Wolcott M."/>
            <person name="Wasieloski L."/>
            <person name="Aguilar W."/>
            <person name="Moore D."/>
            <person name="Tallon L.J."/>
            <person name="Sadzewicz L."/>
            <person name="Ott S."/>
            <person name="Zhao X."/>
            <person name="Nagaraj S."/>
            <person name="Vavikolanu K."/>
            <person name="Aluvathingal J."/>
            <person name="Nadendla S."/>
            <person name="Sichtig H."/>
        </authorList>
    </citation>
    <scope>NUCLEOTIDE SEQUENCE</scope>
    <source>
        <strain evidence="8">FDAARGOS_390</strain>
    </source>
</reference>
<dbReference type="AlphaFoldDB" id="A0A095F2M8"/>
<dbReference type="EMBL" id="JPGG01000017">
    <property type="protein sequence ID" value="KGC11573.1"/>
    <property type="molecule type" value="Genomic_DNA"/>
</dbReference>
<dbReference type="Proteomes" id="UP000029590">
    <property type="component" value="Unassembled WGS sequence"/>
</dbReference>
<proteinExistence type="predicted"/>
<dbReference type="Pfam" id="PF00005">
    <property type="entry name" value="ABC_tran"/>
    <property type="match status" value="1"/>
</dbReference>
<evidence type="ECO:0000313" key="8">
    <source>
        <dbReference type="EMBL" id="PEH37847.1"/>
    </source>
</evidence>
<dbReference type="InterPro" id="IPR003593">
    <property type="entry name" value="AAA+_ATPase"/>
</dbReference>
<dbReference type="OrthoDB" id="9781337at2"/>
<organism evidence="8 10">
    <name type="scientific">Burkholderia gladioli</name>
    <name type="common">Pseudomonas marginata</name>
    <name type="synonym">Phytomonas marginata</name>
    <dbReference type="NCBI Taxonomy" id="28095"/>
    <lineage>
        <taxon>Bacteria</taxon>
        <taxon>Pseudomonadati</taxon>
        <taxon>Pseudomonadota</taxon>
        <taxon>Betaproteobacteria</taxon>
        <taxon>Burkholderiales</taxon>
        <taxon>Burkholderiaceae</taxon>
        <taxon>Burkholderia</taxon>
    </lineage>
</organism>
<evidence type="ECO:0000313" key="9">
    <source>
        <dbReference type="Proteomes" id="UP000029590"/>
    </source>
</evidence>
<dbReference type="Proteomes" id="UP000220629">
    <property type="component" value="Unassembled WGS sequence"/>
</dbReference>
<evidence type="ECO:0000256" key="2">
    <source>
        <dbReference type="ARBA" id="ARBA00022475"/>
    </source>
</evidence>
<dbReference type="GO" id="GO:0016887">
    <property type="term" value="F:ATP hydrolysis activity"/>
    <property type="evidence" value="ECO:0007669"/>
    <property type="project" value="InterPro"/>
</dbReference>
<evidence type="ECO:0000313" key="10">
    <source>
        <dbReference type="Proteomes" id="UP000220629"/>
    </source>
</evidence>
<dbReference type="Gene3D" id="3.40.50.300">
    <property type="entry name" value="P-loop containing nucleotide triphosphate hydrolases"/>
    <property type="match status" value="1"/>
</dbReference>
<evidence type="ECO:0000256" key="3">
    <source>
        <dbReference type="ARBA" id="ARBA00022519"/>
    </source>
</evidence>
<dbReference type="RefSeq" id="WP_036050520.1">
    <property type="nucleotide sequence ID" value="NZ_CADEVY010000004.1"/>
</dbReference>
<dbReference type="SUPFAM" id="SSF52540">
    <property type="entry name" value="P-loop containing nucleoside triphosphate hydrolases"/>
    <property type="match status" value="1"/>
</dbReference>
<dbReference type="Pfam" id="PF12399">
    <property type="entry name" value="BCA_ABC_TP_C"/>
    <property type="match status" value="1"/>
</dbReference>
<keyword evidence="5 8" id="KW-0067">ATP-binding</keyword>
<gene>
    <name evidence="8" type="ORF">CRM94_25580</name>
    <name evidence="7" type="ORF">DM48_7415</name>
</gene>
<dbReference type="GO" id="GO:0005524">
    <property type="term" value="F:ATP binding"/>
    <property type="evidence" value="ECO:0007669"/>
    <property type="project" value="UniProtKB-KW"/>
</dbReference>
<evidence type="ECO:0000256" key="4">
    <source>
        <dbReference type="ARBA" id="ARBA00022741"/>
    </source>
</evidence>
<dbReference type="PROSITE" id="PS50893">
    <property type="entry name" value="ABC_TRANSPORTER_2"/>
    <property type="match status" value="1"/>
</dbReference>
<evidence type="ECO:0000259" key="6">
    <source>
        <dbReference type="PROSITE" id="PS50893"/>
    </source>
</evidence>
<sequence>MTADRDVLLSVEGLRKKYGGVLALRGVDFKIRRGEVCGLIGPNGSGKSTLFDCCTGLQRSDGGKVVMNGHDITKWSMSRIVREGRLLRSFQKTVVFPSLNAEENLVLAGQMASFPGILSTFSLGPAARRRLRRLRERAAELIEISGLQRVARLPAGNLSGGQQKLIQFASMLMPEPELILLDEPLAGINPVLIEKVINSIREANRRFGVSFVVIEHNTDVLMDLSHRVIVLHQGGKLADGEPEEIVRNPQVIEAYLGV</sequence>
<dbReference type="CDD" id="cd03219">
    <property type="entry name" value="ABC_Mj1267_LivG_branched"/>
    <property type="match status" value="1"/>
</dbReference>
<keyword evidence="2" id="KW-1003">Cell membrane</keyword>
<accession>A0A095F2M8</accession>
<dbReference type="KEGG" id="bgo:BM43_4081"/>
<feature type="domain" description="ABC transporter" evidence="6">
    <location>
        <begin position="9"/>
        <end position="258"/>
    </location>
</feature>
<dbReference type="PROSITE" id="PS00211">
    <property type="entry name" value="ABC_TRANSPORTER_1"/>
    <property type="match status" value="1"/>
</dbReference>
<dbReference type="GO" id="GO:0005886">
    <property type="term" value="C:plasma membrane"/>
    <property type="evidence" value="ECO:0007669"/>
    <property type="project" value="TreeGrafter"/>
</dbReference>
<dbReference type="InterPro" id="IPR003439">
    <property type="entry name" value="ABC_transporter-like_ATP-bd"/>
</dbReference>
<dbReference type="InterPro" id="IPR051120">
    <property type="entry name" value="ABC_AA/LPS_Transport"/>
</dbReference>